<dbReference type="OrthoDB" id="3169819at2"/>
<dbReference type="Proteomes" id="UP000468668">
    <property type="component" value="Unassembled WGS sequence"/>
</dbReference>
<dbReference type="PANTHER" id="PTHR33744">
    <property type="entry name" value="CARBOHYDRATE DIACID REGULATOR"/>
    <property type="match status" value="1"/>
</dbReference>
<dbReference type="Gene3D" id="1.10.10.2840">
    <property type="entry name" value="PucR C-terminal helix-turn-helix domain"/>
    <property type="match status" value="1"/>
</dbReference>
<evidence type="ECO:0000259" key="1">
    <source>
        <dbReference type="Pfam" id="PF13556"/>
    </source>
</evidence>
<dbReference type="AlphaFoldDB" id="A0A6N6NQQ4"/>
<dbReference type="InterPro" id="IPR042070">
    <property type="entry name" value="PucR_C-HTH_sf"/>
</dbReference>
<sequence length="530" mass="59511">MGVSLNIMKRELEAMGNVTISSDGSLDFENARLYLGESSIAGDDILYVCSTSEDCESVRGYGRHAAFVDHHATKPDQTAVLSVTGGEGTLQVFNALLEIFYRFGMWERDMDAVLGRGGGLQELMDVSEKMLRNNVVVVDPALKLLAYTKGTPCDDPITMELIGHGYHTEENIRKFQLHKRFKPWAKEDGFIVNDTLSICKYVTVVKSFKTKTSFSLIVVMMCNKLSPCDYLYDTFDLFLSRVKRIAAREYPEDKPSGNAVDTFLHDLLLGREGNEAIIRERCKLVGIPPEARFCLFTIPVTEDMSPSRLLSDLVTMVAPAKVVLFDGCVTVLCFNCLSPQCALHCEVGSCPRGHKSISSRINELMEKMDLICGRSSKFTNLAKASIAYRQAREAARLGAKAKPGAHKLPISFNWNRIFSFDRAQIAFIADKMGDDLPLLNSTYASVVVRSIAKDDAERGTDNYQFLYEYLMCERRANIVAEKLHMHRNNVKYRIDRIEGAYGIDTSDPALRFALLFAYRFDDIEIMQNAQ</sequence>
<comment type="caution">
    <text evidence="2">The sequence shown here is derived from an EMBL/GenBank/DDBJ whole genome shotgun (WGS) entry which is preliminary data.</text>
</comment>
<evidence type="ECO:0000313" key="2">
    <source>
        <dbReference type="EMBL" id="KAB1642087.1"/>
    </source>
</evidence>
<dbReference type="GeneID" id="98657295"/>
<name>A0A6N6NQQ4_9ACTN</name>
<gene>
    <name evidence="2" type="ORF">F8C90_02625</name>
</gene>
<keyword evidence="3" id="KW-1185">Reference proteome</keyword>
<dbReference type="RefSeq" id="WP_158048897.1">
    <property type="nucleotide sequence ID" value="NZ_WAJR01000003.1"/>
</dbReference>
<reference evidence="2 3" key="1">
    <citation type="submission" date="2019-09" db="EMBL/GenBank/DDBJ databases">
        <title>Whole genome shotgun sequencing (WGS) of Ellagibacter isourolithinifaciens DSM 104140(T) and Adlercreutzia muris DSM 29508(T).</title>
        <authorList>
            <person name="Stoll D.A."/>
            <person name="Danylec N."/>
            <person name="Huch M."/>
        </authorList>
    </citation>
    <scope>NUCLEOTIDE SEQUENCE [LARGE SCALE GENOMIC DNA]</scope>
    <source>
        <strain evidence="2 3">DSM 104140</strain>
    </source>
</reference>
<organism evidence="2 3">
    <name type="scientific">Ellagibacter isourolithinifaciens</name>
    <dbReference type="NCBI Taxonomy" id="2137581"/>
    <lineage>
        <taxon>Bacteria</taxon>
        <taxon>Bacillati</taxon>
        <taxon>Actinomycetota</taxon>
        <taxon>Coriobacteriia</taxon>
        <taxon>Eggerthellales</taxon>
        <taxon>Eggerthellaceae</taxon>
        <taxon>Ellagibacter</taxon>
    </lineage>
</organism>
<dbReference type="InterPro" id="IPR051448">
    <property type="entry name" value="CdaR-like_regulators"/>
</dbReference>
<feature type="domain" description="PucR C-terminal helix-turn-helix" evidence="1">
    <location>
        <begin position="465"/>
        <end position="519"/>
    </location>
</feature>
<protein>
    <submittedName>
        <fullName evidence="2">PucR family transcriptional regulator</fullName>
    </submittedName>
</protein>
<evidence type="ECO:0000313" key="3">
    <source>
        <dbReference type="Proteomes" id="UP000468668"/>
    </source>
</evidence>
<accession>A0A6N6NQQ4</accession>
<proteinExistence type="predicted"/>
<dbReference type="EMBL" id="WAJR01000003">
    <property type="protein sequence ID" value="KAB1642087.1"/>
    <property type="molecule type" value="Genomic_DNA"/>
</dbReference>
<dbReference type="InterPro" id="IPR025736">
    <property type="entry name" value="PucR_C-HTH_dom"/>
</dbReference>
<dbReference type="Pfam" id="PF13556">
    <property type="entry name" value="HTH_30"/>
    <property type="match status" value="1"/>
</dbReference>